<keyword evidence="1" id="KW-1133">Transmembrane helix</keyword>
<keyword evidence="1" id="KW-0812">Transmembrane</keyword>
<evidence type="ECO:0000313" key="2">
    <source>
        <dbReference type="EMBL" id="MER0128378.1"/>
    </source>
</evidence>
<feature type="transmembrane region" description="Helical" evidence="1">
    <location>
        <begin position="42"/>
        <end position="64"/>
    </location>
</feature>
<reference evidence="2 3" key="1">
    <citation type="submission" date="2024-06" db="EMBL/GenBank/DDBJ databases">
        <title>Fanconibacter daqui strain Q02 whole shotgun sequencing project.</title>
        <authorList>
            <person name="Rodrigues J.W.A."/>
            <person name="Viana L.C."/>
            <person name="Vieira E.C."/>
            <person name="Souza F.O.L."/>
            <person name="Alegria O.C."/>
            <person name="Patroca S."/>
            <person name="Cruz A.C.R."/>
            <person name="Nunes A.R.C."/>
        </authorList>
    </citation>
    <scope>NUCLEOTIDE SEQUENCE [LARGE SCALE GENOMIC DNA]</scope>
    <source>
        <strain evidence="2 3">Q02</strain>
    </source>
</reference>
<name>A0ABV1PU93_9ENTR</name>
<proteinExistence type="predicted"/>
<gene>
    <name evidence="2" type="ORF">ABQG75_22045</name>
</gene>
<comment type="caution">
    <text evidence="2">The sequence shown here is derived from an EMBL/GenBank/DDBJ whole genome shotgun (WGS) entry which is preliminary data.</text>
</comment>
<keyword evidence="1" id="KW-0472">Membrane</keyword>
<dbReference type="Proteomes" id="UP001447374">
    <property type="component" value="Unassembled WGS sequence"/>
</dbReference>
<sequence length="65" mass="7198">MTYIYKNPAGMTDSEKTEHIKKVVTAEGVALRKRHPILNHQNAIGAMILFISLVGMIATAVLYIN</sequence>
<protein>
    <submittedName>
        <fullName evidence="2">Uncharacterized protein</fullName>
    </submittedName>
</protein>
<accession>A0ABV1PU93</accession>
<organism evidence="2 3">
    <name type="scientific">Franconibacter daqui</name>
    <dbReference type="NCBI Taxonomy" id="2047724"/>
    <lineage>
        <taxon>Bacteria</taxon>
        <taxon>Pseudomonadati</taxon>
        <taxon>Pseudomonadota</taxon>
        <taxon>Gammaproteobacteria</taxon>
        <taxon>Enterobacterales</taxon>
        <taxon>Enterobacteriaceae</taxon>
        <taxon>Franconibacter</taxon>
    </lineage>
</organism>
<feature type="non-terminal residue" evidence="2">
    <location>
        <position position="65"/>
    </location>
</feature>
<evidence type="ECO:0000313" key="3">
    <source>
        <dbReference type="Proteomes" id="UP001447374"/>
    </source>
</evidence>
<dbReference type="EMBL" id="JBEHGX010000102">
    <property type="protein sequence ID" value="MER0128378.1"/>
    <property type="molecule type" value="Genomic_DNA"/>
</dbReference>
<evidence type="ECO:0000256" key="1">
    <source>
        <dbReference type="SAM" id="Phobius"/>
    </source>
</evidence>
<keyword evidence="3" id="KW-1185">Reference proteome</keyword>